<proteinExistence type="predicted"/>
<reference evidence="2 3" key="1">
    <citation type="submission" date="2023-03" db="EMBL/GenBank/DDBJ databases">
        <title>High-quality genome of Scylla paramamosain provides insights in environmental adaptation.</title>
        <authorList>
            <person name="Zhang L."/>
        </authorList>
    </citation>
    <scope>NUCLEOTIDE SEQUENCE [LARGE SCALE GENOMIC DNA]</scope>
    <source>
        <strain evidence="2">LZ_2023a</strain>
        <tissue evidence="2">Muscle</tissue>
    </source>
</reference>
<name>A0AAW0UWS2_SCYPA</name>
<feature type="chain" id="PRO_5043855700" description="Secreted protein" evidence="1">
    <location>
        <begin position="18"/>
        <end position="77"/>
    </location>
</feature>
<comment type="caution">
    <text evidence="2">The sequence shown here is derived from an EMBL/GenBank/DDBJ whole genome shotgun (WGS) entry which is preliminary data.</text>
</comment>
<organism evidence="2 3">
    <name type="scientific">Scylla paramamosain</name>
    <name type="common">Mud crab</name>
    <dbReference type="NCBI Taxonomy" id="85552"/>
    <lineage>
        <taxon>Eukaryota</taxon>
        <taxon>Metazoa</taxon>
        <taxon>Ecdysozoa</taxon>
        <taxon>Arthropoda</taxon>
        <taxon>Crustacea</taxon>
        <taxon>Multicrustacea</taxon>
        <taxon>Malacostraca</taxon>
        <taxon>Eumalacostraca</taxon>
        <taxon>Eucarida</taxon>
        <taxon>Decapoda</taxon>
        <taxon>Pleocyemata</taxon>
        <taxon>Brachyura</taxon>
        <taxon>Eubrachyura</taxon>
        <taxon>Portunoidea</taxon>
        <taxon>Portunidae</taxon>
        <taxon>Portuninae</taxon>
        <taxon>Scylla</taxon>
    </lineage>
</organism>
<keyword evidence="1" id="KW-0732">Signal</keyword>
<feature type="signal peptide" evidence="1">
    <location>
        <begin position="1"/>
        <end position="17"/>
    </location>
</feature>
<evidence type="ECO:0000256" key="1">
    <source>
        <dbReference type="SAM" id="SignalP"/>
    </source>
</evidence>
<keyword evidence="3" id="KW-1185">Reference proteome</keyword>
<evidence type="ECO:0008006" key="4">
    <source>
        <dbReference type="Google" id="ProtNLM"/>
    </source>
</evidence>
<gene>
    <name evidence="2" type="ORF">O3P69_007677</name>
</gene>
<dbReference type="AlphaFoldDB" id="A0AAW0UWS2"/>
<evidence type="ECO:0000313" key="2">
    <source>
        <dbReference type="EMBL" id="KAK8404578.1"/>
    </source>
</evidence>
<sequence>MLVWWLALQLWLKLVSGQAAVRVSFLPHSLLLVSGHPLLGRRFSLSDVAGREAPSTRSIPVPRAVPLLLLAQAQHVR</sequence>
<protein>
    <recommendedName>
        <fullName evidence="4">Secreted protein</fullName>
    </recommendedName>
</protein>
<dbReference type="Proteomes" id="UP001487740">
    <property type="component" value="Unassembled WGS sequence"/>
</dbReference>
<accession>A0AAW0UWS2</accession>
<evidence type="ECO:0000313" key="3">
    <source>
        <dbReference type="Proteomes" id="UP001487740"/>
    </source>
</evidence>
<dbReference type="EMBL" id="JARAKH010000004">
    <property type="protein sequence ID" value="KAK8404578.1"/>
    <property type="molecule type" value="Genomic_DNA"/>
</dbReference>